<proteinExistence type="inferred from homology"/>
<evidence type="ECO:0000313" key="6">
    <source>
        <dbReference type="WBParaSite" id="PSAMB.scaffold5726size12572.g27332.t1"/>
    </source>
</evidence>
<evidence type="ECO:0000256" key="1">
    <source>
        <dbReference type="ARBA" id="ARBA00005483"/>
    </source>
</evidence>
<dbReference type="InterPro" id="IPR008025">
    <property type="entry name" value="CPI-17"/>
</dbReference>
<accession>A0A914WZK8</accession>
<dbReference type="SUPFAM" id="SSF81790">
    <property type="entry name" value="Myosin phosphatase inhibitor 17kDa protein, CPI-17"/>
    <property type="match status" value="1"/>
</dbReference>
<evidence type="ECO:0000256" key="4">
    <source>
        <dbReference type="SAM" id="MobiDB-lite"/>
    </source>
</evidence>
<dbReference type="GO" id="GO:0005737">
    <property type="term" value="C:cytoplasm"/>
    <property type="evidence" value="ECO:0007669"/>
    <property type="project" value="InterPro"/>
</dbReference>
<dbReference type="Pfam" id="PF05361">
    <property type="entry name" value="PP1_inhibitor"/>
    <property type="match status" value="1"/>
</dbReference>
<dbReference type="PANTHER" id="PTHR16188">
    <property type="entry name" value="PROTEIN PHOSPHATASE 1 INHIBITOR POTENTIATED BY PROTEIN KINASE C"/>
    <property type="match status" value="1"/>
</dbReference>
<keyword evidence="3" id="KW-0650">Protein phosphatase inhibitor</keyword>
<feature type="compositionally biased region" description="Basic and acidic residues" evidence="4">
    <location>
        <begin position="48"/>
        <end position="59"/>
    </location>
</feature>
<name>A0A914WZK8_9BILA</name>
<comment type="similarity">
    <text evidence="1">Belongs to the PP1 inhibitor family.</text>
</comment>
<dbReference type="WBParaSite" id="PSAMB.scaffold5726size12572.g27332.t1">
    <property type="protein sequence ID" value="PSAMB.scaffold5726size12572.g27332.t1"/>
    <property type="gene ID" value="PSAMB.scaffold5726size12572.g27332"/>
</dbReference>
<reference evidence="6" key="1">
    <citation type="submission" date="2022-11" db="UniProtKB">
        <authorList>
            <consortium name="WormBaseParasite"/>
        </authorList>
    </citation>
    <scope>IDENTIFICATION</scope>
</reference>
<protein>
    <submittedName>
        <fullName evidence="6">Protein phosphatase 1 regulatory subunit 14C</fullName>
    </submittedName>
</protein>
<keyword evidence="2" id="KW-0597">Phosphoprotein</keyword>
<organism evidence="5 6">
    <name type="scientific">Plectus sambesii</name>
    <dbReference type="NCBI Taxonomy" id="2011161"/>
    <lineage>
        <taxon>Eukaryota</taxon>
        <taxon>Metazoa</taxon>
        <taxon>Ecdysozoa</taxon>
        <taxon>Nematoda</taxon>
        <taxon>Chromadorea</taxon>
        <taxon>Plectida</taxon>
        <taxon>Plectina</taxon>
        <taxon>Plectoidea</taxon>
        <taxon>Plectidae</taxon>
        <taxon>Plectus</taxon>
    </lineage>
</organism>
<evidence type="ECO:0000313" key="5">
    <source>
        <dbReference type="Proteomes" id="UP000887566"/>
    </source>
</evidence>
<sequence>MSAATRFWSHRSPAAEPAKLRQPTTAPVQPQSSSSSSSMNASKQARFGGDKEEKKEQRSRVLTMKYGKQQMMLIRKRIRVETWLEEQIEELFDGNDQLIAKCDMDVDKVLDVETERERRQFILDEINKVGCPISPAQIQAFADDFIDQLNTL</sequence>
<keyword evidence="5" id="KW-1185">Reference proteome</keyword>
<dbReference type="PANTHER" id="PTHR16188:SF14">
    <property type="entry name" value="GEO07393P1"/>
    <property type="match status" value="1"/>
</dbReference>
<dbReference type="InterPro" id="IPR036658">
    <property type="entry name" value="CPI-17_sf"/>
</dbReference>
<feature type="compositionally biased region" description="Polar residues" evidence="4">
    <location>
        <begin position="22"/>
        <end position="31"/>
    </location>
</feature>
<dbReference type="Gene3D" id="1.10.150.220">
    <property type="entry name" value="CPI-17"/>
    <property type="match status" value="1"/>
</dbReference>
<dbReference type="AlphaFoldDB" id="A0A914WZK8"/>
<dbReference type="GO" id="GO:0004865">
    <property type="term" value="F:protein serine/threonine phosphatase inhibitor activity"/>
    <property type="evidence" value="ECO:0007669"/>
    <property type="project" value="TreeGrafter"/>
</dbReference>
<dbReference type="Proteomes" id="UP000887566">
    <property type="component" value="Unplaced"/>
</dbReference>
<feature type="region of interest" description="Disordered" evidence="4">
    <location>
        <begin position="1"/>
        <end position="60"/>
    </location>
</feature>
<evidence type="ECO:0000256" key="2">
    <source>
        <dbReference type="ARBA" id="ARBA00022553"/>
    </source>
</evidence>
<evidence type="ECO:0000256" key="3">
    <source>
        <dbReference type="ARBA" id="ARBA00023272"/>
    </source>
</evidence>